<evidence type="ECO:0000313" key="10">
    <source>
        <dbReference type="Proteomes" id="UP000631300"/>
    </source>
</evidence>
<dbReference type="PANTHER" id="PTHR43702">
    <property type="entry name" value="L-FUCOSE-PROTON SYMPORTER"/>
    <property type="match status" value="1"/>
</dbReference>
<evidence type="ECO:0000256" key="5">
    <source>
        <dbReference type="ARBA" id="ARBA00022692"/>
    </source>
</evidence>
<dbReference type="Proteomes" id="UP000631300">
    <property type="component" value="Unassembled WGS sequence"/>
</dbReference>
<keyword evidence="5 8" id="KW-0812">Transmembrane</keyword>
<feature type="transmembrane region" description="Helical" evidence="8">
    <location>
        <begin position="249"/>
        <end position="273"/>
    </location>
</feature>
<organism evidence="9 10">
    <name type="scientific">Alteromonas halophila</name>
    <dbReference type="NCBI Taxonomy" id="516698"/>
    <lineage>
        <taxon>Bacteria</taxon>
        <taxon>Pseudomonadati</taxon>
        <taxon>Pseudomonadota</taxon>
        <taxon>Gammaproteobacteria</taxon>
        <taxon>Alteromonadales</taxon>
        <taxon>Alteromonadaceae</taxon>
        <taxon>Alteromonas/Salinimonas group</taxon>
        <taxon>Alteromonas</taxon>
    </lineage>
</organism>
<keyword evidence="4" id="KW-1003">Cell membrane</keyword>
<dbReference type="RefSeq" id="WP_189404607.1">
    <property type="nucleotide sequence ID" value="NZ_BMXP01000002.1"/>
</dbReference>
<gene>
    <name evidence="9" type="primary">nagP</name>
    <name evidence="9" type="ORF">GCM10007391_13310</name>
</gene>
<feature type="transmembrane region" description="Helical" evidence="8">
    <location>
        <begin position="85"/>
        <end position="104"/>
    </location>
</feature>
<dbReference type="SUPFAM" id="SSF103473">
    <property type="entry name" value="MFS general substrate transporter"/>
    <property type="match status" value="1"/>
</dbReference>
<dbReference type="Pfam" id="PF07690">
    <property type="entry name" value="MFS_1"/>
    <property type="match status" value="1"/>
</dbReference>
<evidence type="ECO:0000256" key="3">
    <source>
        <dbReference type="ARBA" id="ARBA00009120"/>
    </source>
</evidence>
<dbReference type="InterPro" id="IPR011701">
    <property type="entry name" value="MFS"/>
</dbReference>
<feature type="transmembrane region" description="Helical" evidence="8">
    <location>
        <begin position="388"/>
        <end position="405"/>
    </location>
</feature>
<protein>
    <submittedName>
        <fullName evidence="9">Glucose/galactose MFS transporter</fullName>
    </submittedName>
</protein>
<evidence type="ECO:0000256" key="2">
    <source>
        <dbReference type="ARBA" id="ARBA00004429"/>
    </source>
</evidence>
<evidence type="ECO:0000256" key="8">
    <source>
        <dbReference type="SAM" id="Phobius"/>
    </source>
</evidence>
<keyword evidence="7 8" id="KW-0472">Membrane</keyword>
<dbReference type="InterPro" id="IPR036259">
    <property type="entry name" value="MFS_trans_sf"/>
</dbReference>
<evidence type="ECO:0000313" key="9">
    <source>
        <dbReference type="EMBL" id="GGW81467.1"/>
    </source>
</evidence>
<feature type="transmembrane region" description="Helical" evidence="8">
    <location>
        <begin position="16"/>
        <end position="35"/>
    </location>
</feature>
<dbReference type="CDD" id="cd17394">
    <property type="entry name" value="MFS_FucP_like"/>
    <property type="match status" value="1"/>
</dbReference>
<dbReference type="NCBIfam" id="TIGR01272">
    <property type="entry name" value="gluP"/>
    <property type="match status" value="1"/>
</dbReference>
<keyword evidence="6 8" id="KW-1133">Transmembrane helix</keyword>
<evidence type="ECO:0000256" key="1">
    <source>
        <dbReference type="ARBA" id="ARBA00003321"/>
    </source>
</evidence>
<dbReference type="GO" id="GO:0055056">
    <property type="term" value="F:D-glucose transmembrane transporter activity"/>
    <property type="evidence" value="ECO:0007669"/>
    <property type="project" value="InterPro"/>
</dbReference>
<feature type="transmembrane region" description="Helical" evidence="8">
    <location>
        <begin position="200"/>
        <end position="217"/>
    </location>
</feature>
<sequence length="441" mass="46966">MKTAAAAYPDTYKSSLFPILAIGLLFFIFGFITWLNGALIPFLQMVCQLSEIEALFIAFCFYFAYVVMALPMARILEYTGYQKGMALGLLIIAIGCLLFIPAALSTYFSIFLLAQFVVGSGLTILQTASNPFIVRLGSKEGAAARIAFMGLLNKGAGALAPVIFTALVLGEFADITRLELTQMSSEARTAQIDSMSVKLIQPYIGMALALGVLALIFNKINLPDIREEQVSDAPDTSSSATSVTQFPQLVLGAVALFCYVGVEVIAGDTIGLYGSRLGLSGATALTSFTMTAMVIGYVLGLILIPRFISQRTALTASALFGLALTVAISLASNSSDVIATLLWGWMGIRTVPDSVALIALLGLANAMVWPAIWPLALDGLGKFTARGSAILIMGIAGGAILPLIYGGMSEWISNQSAYLVMLPCYGFILYYGALGHTKRHW</sequence>
<feature type="transmembrane region" description="Helical" evidence="8">
    <location>
        <begin position="146"/>
        <end position="169"/>
    </location>
</feature>
<reference evidence="9" key="2">
    <citation type="submission" date="2020-09" db="EMBL/GenBank/DDBJ databases">
        <authorList>
            <person name="Sun Q."/>
            <person name="Kim S."/>
        </authorList>
    </citation>
    <scope>NUCLEOTIDE SEQUENCE</scope>
    <source>
        <strain evidence="9">KCTC 22164</strain>
    </source>
</reference>
<comment type="caution">
    <text evidence="9">The sequence shown here is derived from an EMBL/GenBank/DDBJ whole genome shotgun (WGS) entry which is preliminary data.</text>
</comment>
<dbReference type="AlphaFoldDB" id="A0A918JL79"/>
<feature type="transmembrane region" description="Helical" evidence="8">
    <location>
        <begin position="355"/>
        <end position="376"/>
    </location>
</feature>
<dbReference type="GO" id="GO:0005354">
    <property type="term" value="F:galactose transmembrane transporter activity"/>
    <property type="evidence" value="ECO:0007669"/>
    <property type="project" value="InterPro"/>
</dbReference>
<feature type="transmembrane region" description="Helical" evidence="8">
    <location>
        <begin position="316"/>
        <end position="343"/>
    </location>
</feature>
<proteinExistence type="inferred from homology"/>
<name>A0A918JL79_9ALTE</name>
<keyword evidence="10" id="KW-1185">Reference proteome</keyword>
<feature type="transmembrane region" description="Helical" evidence="8">
    <location>
        <begin position="417"/>
        <end position="434"/>
    </location>
</feature>
<dbReference type="Gene3D" id="1.20.1250.20">
    <property type="entry name" value="MFS general substrate transporter like domains"/>
    <property type="match status" value="2"/>
</dbReference>
<accession>A0A918JL79</accession>
<evidence type="ECO:0000256" key="7">
    <source>
        <dbReference type="ARBA" id="ARBA00023136"/>
    </source>
</evidence>
<dbReference type="GO" id="GO:0005886">
    <property type="term" value="C:plasma membrane"/>
    <property type="evidence" value="ECO:0007669"/>
    <property type="project" value="UniProtKB-SubCell"/>
</dbReference>
<reference evidence="9" key="1">
    <citation type="journal article" date="2014" name="Int. J. Syst. Evol. Microbiol.">
        <title>Complete genome sequence of Corynebacterium casei LMG S-19264T (=DSM 44701T), isolated from a smear-ripened cheese.</title>
        <authorList>
            <consortium name="US DOE Joint Genome Institute (JGI-PGF)"/>
            <person name="Walter F."/>
            <person name="Albersmeier A."/>
            <person name="Kalinowski J."/>
            <person name="Ruckert C."/>
        </authorList>
    </citation>
    <scope>NUCLEOTIDE SEQUENCE</scope>
    <source>
        <strain evidence="9">KCTC 22164</strain>
    </source>
</reference>
<feature type="transmembrane region" description="Helical" evidence="8">
    <location>
        <begin position="110"/>
        <end position="134"/>
    </location>
</feature>
<dbReference type="InterPro" id="IPR005964">
    <property type="entry name" value="Glc/Gal_transptr_bac"/>
</dbReference>
<evidence type="ECO:0000256" key="6">
    <source>
        <dbReference type="ARBA" id="ARBA00022989"/>
    </source>
</evidence>
<comment type="function">
    <text evidence="1">Intake of glucose and galactose.</text>
</comment>
<dbReference type="InterPro" id="IPR050375">
    <property type="entry name" value="MFS_TsgA-like"/>
</dbReference>
<feature type="transmembrane region" description="Helical" evidence="8">
    <location>
        <begin position="55"/>
        <end position="73"/>
    </location>
</feature>
<feature type="transmembrane region" description="Helical" evidence="8">
    <location>
        <begin position="279"/>
        <end position="304"/>
    </location>
</feature>
<dbReference type="EMBL" id="BMXP01000002">
    <property type="protein sequence ID" value="GGW81467.1"/>
    <property type="molecule type" value="Genomic_DNA"/>
</dbReference>
<evidence type="ECO:0000256" key="4">
    <source>
        <dbReference type="ARBA" id="ARBA00022475"/>
    </source>
</evidence>
<dbReference type="PANTHER" id="PTHR43702:SF12">
    <property type="entry name" value="N-ACETYL GLUCOSAMINE TRANSPORTER NAGP"/>
    <property type="match status" value="1"/>
</dbReference>
<comment type="subcellular location">
    <subcellularLocation>
        <location evidence="2">Cell inner membrane</location>
        <topology evidence="2">Multi-pass membrane protein</topology>
    </subcellularLocation>
</comment>
<comment type="similarity">
    <text evidence="3">Belongs to the major facilitator superfamily. FHS transporter (TC 2.A.1.7) family.</text>
</comment>
<dbReference type="GO" id="GO:1904659">
    <property type="term" value="P:D-glucose transmembrane transport"/>
    <property type="evidence" value="ECO:0007669"/>
    <property type="project" value="InterPro"/>
</dbReference>